<evidence type="ECO:0000313" key="2">
    <source>
        <dbReference type="EMBL" id="JAD56129.1"/>
    </source>
</evidence>
<dbReference type="EMBL" id="GBRH01241766">
    <property type="protein sequence ID" value="JAD56129.1"/>
    <property type="molecule type" value="Transcribed_RNA"/>
</dbReference>
<accession>A0A0A9AWQ0</accession>
<proteinExistence type="predicted"/>
<feature type="region of interest" description="Disordered" evidence="1">
    <location>
        <begin position="22"/>
        <end position="55"/>
    </location>
</feature>
<reference evidence="2" key="1">
    <citation type="submission" date="2014-09" db="EMBL/GenBank/DDBJ databases">
        <authorList>
            <person name="Magalhaes I.L.F."/>
            <person name="Oliveira U."/>
            <person name="Santos F.R."/>
            <person name="Vidigal T.H.D.A."/>
            <person name="Brescovit A.D."/>
            <person name="Santos A.J."/>
        </authorList>
    </citation>
    <scope>NUCLEOTIDE SEQUENCE</scope>
    <source>
        <tissue evidence="2">Shoot tissue taken approximately 20 cm above the soil surface</tissue>
    </source>
</reference>
<sequence>MSSPSRPARRWTSSWSPTRRQAYTTWLPCPTGTKARPPEPVLSHERHGAVQKQPR</sequence>
<protein>
    <submittedName>
        <fullName evidence="2">Uncharacterized protein</fullName>
    </submittedName>
</protein>
<name>A0A0A9AWQ0_ARUDO</name>
<dbReference type="AlphaFoldDB" id="A0A0A9AWQ0"/>
<evidence type="ECO:0000256" key="1">
    <source>
        <dbReference type="SAM" id="MobiDB-lite"/>
    </source>
</evidence>
<reference evidence="2" key="2">
    <citation type="journal article" date="2015" name="Data Brief">
        <title>Shoot transcriptome of the giant reed, Arundo donax.</title>
        <authorList>
            <person name="Barrero R.A."/>
            <person name="Guerrero F.D."/>
            <person name="Moolhuijzen P."/>
            <person name="Goolsby J.A."/>
            <person name="Tidwell J."/>
            <person name="Bellgard S.E."/>
            <person name="Bellgard M.I."/>
        </authorList>
    </citation>
    <scope>NUCLEOTIDE SEQUENCE</scope>
    <source>
        <tissue evidence="2">Shoot tissue taken approximately 20 cm above the soil surface</tissue>
    </source>
</reference>
<organism evidence="2">
    <name type="scientific">Arundo donax</name>
    <name type="common">Giant reed</name>
    <name type="synonym">Donax arundinaceus</name>
    <dbReference type="NCBI Taxonomy" id="35708"/>
    <lineage>
        <taxon>Eukaryota</taxon>
        <taxon>Viridiplantae</taxon>
        <taxon>Streptophyta</taxon>
        <taxon>Embryophyta</taxon>
        <taxon>Tracheophyta</taxon>
        <taxon>Spermatophyta</taxon>
        <taxon>Magnoliopsida</taxon>
        <taxon>Liliopsida</taxon>
        <taxon>Poales</taxon>
        <taxon>Poaceae</taxon>
        <taxon>PACMAD clade</taxon>
        <taxon>Arundinoideae</taxon>
        <taxon>Arundineae</taxon>
        <taxon>Arundo</taxon>
    </lineage>
</organism>